<comment type="caution">
    <text evidence="2">The sequence shown here is derived from an EMBL/GenBank/DDBJ whole genome shotgun (WGS) entry which is preliminary data.</text>
</comment>
<dbReference type="SUPFAM" id="SSF56112">
    <property type="entry name" value="Protein kinase-like (PK-like)"/>
    <property type="match status" value="1"/>
</dbReference>
<dbReference type="PROSITE" id="PS00108">
    <property type="entry name" value="PROTEIN_KINASE_ST"/>
    <property type="match status" value="1"/>
</dbReference>
<name>A0ABQ7JFF5_9APIC</name>
<reference evidence="2 3" key="1">
    <citation type="journal article" date="2020" name="bioRxiv">
        <title>Metabolic contributions of an alphaproteobacterial endosymbiont in the apicomplexan Cardiosporidium cionae.</title>
        <authorList>
            <person name="Hunter E.S."/>
            <person name="Paight C.J."/>
            <person name="Lane C.E."/>
        </authorList>
    </citation>
    <scope>NUCLEOTIDE SEQUENCE [LARGE SCALE GENOMIC DNA]</scope>
    <source>
        <strain evidence="2">ESH_2018</strain>
    </source>
</reference>
<dbReference type="Proteomes" id="UP000823046">
    <property type="component" value="Unassembled WGS sequence"/>
</dbReference>
<dbReference type="Gene3D" id="1.10.510.10">
    <property type="entry name" value="Transferase(Phosphotransferase) domain 1"/>
    <property type="match status" value="1"/>
</dbReference>
<evidence type="ECO:0000313" key="2">
    <source>
        <dbReference type="EMBL" id="KAF8822773.1"/>
    </source>
</evidence>
<evidence type="ECO:0000313" key="3">
    <source>
        <dbReference type="Proteomes" id="UP000823046"/>
    </source>
</evidence>
<dbReference type="InterPro" id="IPR000719">
    <property type="entry name" value="Prot_kinase_dom"/>
</dbReference>
<keyword evidence="3" id="KW-1185">Reference proteome</keyword>
<dbReference type="PROSITE" id="PS50011">
    <property type="entry name" value="PROTEIN_KINASE_DOM"/>
    <property type="match status" value="1"/>
</dbReference>
<protein>
    <recommendedName>
        <fullName evidence="1">Protein kinase domain-containing protein</fullName>
    </recommendedName>
</protein>
<gene>
    <name evidence="2" type="ORF">IE077_004415</name>
</gene>
<evidence type="ECO:0000259" key="1">
    <source>
        <dbReference type="PROSITE" id="PS50011"/>
    </source>
</evidence>
<dbReference type="PANTHER" id="PTHR44305:SF25">
    <property type="entry name" value="CHROMOSOME UNDETERMINED SCAFFOLD_9, WHOLE GENOME SHOTGUN SEQUENCE"/>
    <property type="match status" value="1"/>
</dbReference>
<sequence length="2826" mass="324361">MQICITRSLASLDFVDSTLCLTCILQSYGKKLQSFSIICPMIEMPKSVFLSSSMSGPCERGGLFVLSGILLSPYHNFSLPFSVKQRSKDTAGILLQTRAISFFSLLWPFLVSPSSAIPLWNKRSHYRLRKQRWLQAYPRSSDSNSNSFKFSNIFFTLPLRRDRLSLCLHCHQPLEKSLLNSYYKIKIEHFFCINWDNFSFQFDGHTMENGLECLSLFLNHRWTFGGPFSFWKSTETEIHSVIASSQNELQPSQNRFIETRIYYYISMKSSHILFLFFKMENVCHSPMYLSFLESSSTAALAMPWFRTCDGFPLDLLKICIALDEKREGKMSPSFLAFSCSHSSIIENYISQFLEIHSYILAYQREKSFYEFFSRQYLVDTFIFLLHRFPWSHRPFPSHSSLPLPVYTLQASLSSYPSNSLYSHLMLPSSALLHSLWLYYQREFQIVLEYRFWSLWGVNYCLTTSHPSETSPSLLPSFCRSGEWIFSLLVALQSFSSFSSNKENGHSPRNPSLEGNQYPLKNLHRFTWSTACIPSFFSAEKFFSSGFQTERMAIEYFLLGGASSNLKVGLPFLSLEGILWLAQLFHGTVMAIYKAEDVEREGGRRREEGEGQMEGERERGRDLVWIPGRKDKQEEISKEEVQKRLSMHLSFSNVTSKYGRQTSSIKEVTVHSLRRKKETKFCNLAPLFASSLSKWNAPANSFSMKLKREMLKGSRKQRDTLQYAETFSCICRTFKDSSEYFYRGITEEAVRLDIFLGLDILKWFVSAYKRVNLLVFKMNGNEEIPVMDKEEIPVMDKEDTRMEEEETVDEKTVNEKYVDKKEYFSSPVPLFSRRSSVYTAPLRASSPPSLNGNLPCLTSSSPGFVSSLPSSITIFEIGHLLQAFPLLALQASPSLLSPPFPHNVSSACEEGKPWPLLTFLRKFLEYLTHVWPLFVKREAQAALTRAHLFSEPLYSHFCLWSATLTCAAALMALYFFSDAPSSPHKGMLESLPLCPSPYACHRIYWIFYILLCQPNSPSYFSFLLETSPQPPTTLLRDISSFSSLDSSSSFSPPSSSSSPLKDGSSTMAISLSIMRDFHWIVSLSHFYGTSFAFLSTMPFYWQAKAFSSHRIADIYIQIVFYWLNLFPPNFWKHLQHFSYQRKILYSFWLRCEEALLHIPSVSLFLISFYKSFLEEDTSIDRKGKMLNKSNTRREDKLSSSSSSSIIKKKTSLSFSLPLEGLPPPASYTALHVSPIPISSTPFSSSSSILHSFLLGDTGAKCTSLHRSHSDNRRASYLTKLSFRCLSPPPSPLPPQSVSPSPSLKEVFTASTFPILCPLCGRASPMHSSFFHMIHQRQGRNTYSFQQQENMFTQRQRSLLPLPKRGGIPRQKYMHRFAQRKQSDSIPRINTLLSTFLPSSWVNPLSPKRKTSSSSSIDLLYREWQCISRWKQEEQLWLNLAWILLLRFLPSMEKEKQTQELHTDCPFTFQGKRNTGEMYPKDLQDPPTYLAEILLLCIQKKGRVSSCGMPLMAGRTPYSGGYEGFCLLKLLLPALFDELLGGSVALRHPTHRLGSGCYGNVMLQPTFPAFQHPRKLAVKFIPIALEGASSLSLLRRAWNEILCLEKFNYRISSHSCVLHTFGVVTSIEESSSFHTFPKSGVYALIMSYYPLSLKQWRQQRGIGSGDSASPSPSSSFLHHLPLYLWIFQHICEAVVTLHSHKIIHYDLKCENIVLLPSRPYETRSTQFPSCCNQRCSSFGGYTEKPLEILSMLSSFPKIAVVDFGEAIRWTPSSSILATMSLSGGRIRGTECTCSPERLQESMQDELSDPLSALYSSSYSTFKNETALDTTSRFLMDAASDVWSLGCLFYELLTGEFLFKEMQTLHQKVLGNVSLVDNSLRQVSRVPSCTIISLSFHQYHSLLEFLEWILQKDPRCRPTAMDVLRMSVELQKRFVFFPDEGKRGMPLTMRKYSNGLFYFDQRGKSIFLPLFPLLLELHTISHCVHTEIARISSAKGRHLTLPSSSYSQPSLLHTLEISGWKYWSSRTLFKVESKRWQRNKKNRFRLFQSILLKRMLIKNPKRIRLLAALSLSPRVLSSQRSTSKRGDFTSLFPTLAALCVPHVTACIQGRQRFTSPGSCVIPSLSNVSLSVSPCIQNKIISANLSQKESSKVSTRKILVEDRKQRQRKEHFSRLHTQKWIKEHFIRFQNVQIVVENLYLCHTMACKEEGGIQKERERDDSTFCSLLPLFHDRGAVAYSFAEMATHYGLFATYLVDFRLPQHAKFKETIPSNVKVLRFPPQLFNPEKWIKQGEATSSLHSFLSAFCNFLRSASIDGASVVLLETFPSLENMNSDNVRYTFEGETHEDTLSFGGSEKRYEEPYTGKAMAALTLLIMVSFNVSPFRAISMLSSQRVLPPLPTFYISTMEAFYNILRKHWKRLSPYSPFYDTITSHRDNNENPVPFDGNFQDMLSFQLCYLTCMCGGCCWHIQRRWLPPKATNSCNELGRPIQRRNRSNSLETVEISMSPMYGSRSRSSNETLWKNQIQFCTFSKRENIQNHQRHTQVSAQNCPLNGECLAYLSIIQSIYKAPCEYLEWIVFRRRLSLPLEEVVCDTILKEFYQYLHQSRTLESASCQNESFVDFSQNPLMNSTKIASVQESYFHALKESQQQFTREHYYTENFRKVHSKNPSSRWKCFRCCYCQLITHCVRYYSDENCTTKQALAMPDTKLSSHKFSSIFEIAILVFHPSAKLPSVNSHYKQKELAQQPEQNSFSKETKECDNIIHKYQSFENLRKYSPCLHENSPQGSSRYCARTSKIFADLHFRSSSSGQAHALPHALSLWENKLGDLLL</sequence>
<dbReference type="InterPro" id="IPR011009">
    <property type="entry name" value="Kinase-like_dom_sf"/>
</dbReference>
<dbReference type="EMBL" id="JADAQX010000025">
    <property type="protein sequence ID" value="KAF8822773.1"/>
    <property type="molecule type" value="Genomic_DNA"/>
</dbReference>
<dbReference type="Pfam" id="PF00069">
    <property type="entry name" value="Pkinase"/>
    <property type="match status" value="1"/>
</dbReference>
<organism evidence="2 3">
    <name type="scientific">Cardiosporidium cionae</name>
    <dbReference type="NCBI Taxonomy" id="476202"/>
    <lineage>
        <taxon>Eukaryota</taxon>
        <taxon>Sar</taxon>
        <taxon>Alveolata</taxon>
        <taxon>Apicomplexa</taxon>
        <taxon>Aconoidasida</taxon>
        <taxon>Nephromycida</taxon>
        <taxon>Cardiosporidium</taxon>
    </lineage>
</organism>
<accession>A0ABQ7JFF5</accession>
<dbReference type="SMART" id="SM00220">
    <property type="entry name" value="S_TKc"/>
    <property type="match status" value="1"/>
</dbReference>
<dbReference type="InterPro" id="IPR008271">
    <property type="entry name" value="Ser/Thr_kinase_AS"/>
</dbReference>
<dbReference type="InterPro" id="IPR053083">
    <property type="entry name" value="TF_kinase-domain_protein"/>
</dbReference>
<proteinExistence type="predicted"/>
<dbReference type="PANTHER" id="PTHR44305">
    <property type="entry name" value="SI:DKEY-192D15.2-RELATED"/>
    <property type="match status" value="1"/>
</dbReference>
<dbReference type="CDD" id="cd00180">
    <property type="entry name" value="PKc"/>
    <property type="match status" value="1"/>
</dbReference>
<feature type="domain" description="Protein kinase" evidence="1">
    <location>
        <begin position="1545"/>
        <end position="1934"/>
    </location>
</feature>